<dbReference type="Proteomes" id="UP001055811">
    <property type="component" value="Linkage Group LG06"/>
</dbReference>
<dbReference type="EMBL" id="CM042014">
    <property type="protein sequence ID" value="KAI3723239.1"/>
    <property type="molecule type" value="Genomic_DNA"/>
</dbReference>
<protein>
    <submittedName>
        <fullName evidence="1">Uncharacterized protein</fullName>
    </submittedName>
</protein>
<accession>A0ACB9BMM2</accession>
<evidence type="ECO:0000313" key="1">
    <source>
        <dbReference type="EMBL" id="KAI3723239.1"/>
    </source>
</evidence>
<organism evidence="1 2">
    <name type="scientific">Cichorium intybus</name>
    <name type="common">Chicory</name>
    <dbReference type="NCBI Taxonomy" id="13427"/>
    <lineage>
        <taxon>Eukaryota</taxon>
        <taxon>Viridiplantae</taxon>
        <taxon>Streptophyta</taxon>
        <taxon>Embryophyta</taxon>
        <taxon>Tracheophyta</taxon>
        <taxon>Spermatophyta</taxon>
        <taxon>Magnoliopsida</taxon>
        <taxon>eudicotyledons</taxon>
        <taxon>Gunneridae</taxon>
        <taxon>Pentapetalae</taxon>
        <taxon>asterids</taxon>
        <taxon>campanulids</taxon>
        <taxon>Asterales</taxon>
        <taxon>Asteraceae</taxon>
        <taxon>Cichorioideae</taxon>
        <taxon>Cichorieae</taxon>
        <taxon>Cichoriinae</taxon>
        <taxon>Cichorium</taxon>
    </lineage>
</organism>
<reference evidence="1 2" key="2">
    <citation type="journal article" date="2022" name="Mol. Ecol. Resour.">
        <title>The genomes of chicory, endive, great burdock and yacon provide insights into Asteraceae paleo-polyploidization history and plant inulin production.</title>
        <authorList>
            <person name="Fan W."/>
            <person name="Wang S."/>
            <person name="Wang H."/>
            <person name="Wang A."/>
            <person name="Jiang F."/>
            <person name="Liu H."/>
            <person name="Zhao H."/>
            <person name="Xu D."/>
            <person name="Zhang Y."/>
        </authorList>
    </citation>
    <scope>NUCLEOTIDE SEQUENCE [LARGE SCALE GENOMIC DNA]</scope>
    <source>
        <strain evidence="2">cv. Punajuju</strain>
        <tissue evidence="1">Leaves</tissue>
    </source>
</reference>
<comment type="caution">
    <text evidence="1">The sequence shown here is derived from an EMBL/GenBank/DDBJ whole genome shotgun (WGS) entry which is preliminary data.</text>
</comment>
<sequence length="116" mass="13098">MNSYGSTASCCLLPSASLPILIFLSLSVHLHRRQQGYCPHFPLNPSNLCLTLLNQLFRHLNSSHDVECKSIFIWGLHDTTLVPHSARQNHCSCPNQSTMKQSETFLQSDTDAYLHM</sequence>
<reference evidence="2" key="1">
    <citation type="journal article" date="2022" name="Mol. Ecol. Resour.">
        <title>The genomes of chicory, endive, great burdock and yacon provide insights into Asteraceae palaeo-polyploidization history and plant inulin production.</title>
        <authorList>
            <person name="Fan W."/>
            <person name="Wang S."/>
            <person name="Wang H."/>
            <person name="Wang A."/>
            <person name="Jiang F."/>
            <person name="Liu H."/>
            <person name="Zhao H."/>
            <person name="Xu D."/>
            <person name="Zhang Y."/>
        </authorList>
    </citation>
    <scope>NUCLEOTIDE SEQUENCE [LARGE SCALE GENOMIC DNA]</scope>
    <source>
        <strain evidence="2">cv. Punajuju</strain>
    </source>
</reference>
<gene>
    <name evidence="1" type="ORF">L2E82_34689</name>
</gene>
<evidence type="ECO:0000313" key="2">
    <source>
        <dbReference type="Proteomes" id="UP001055811"/>
    </source>
</evidence>
<keyword evidence="2" id="KW-1185">Reference proteome</keyword>
<proteinExistence type="predicted"/>
<name>A0ACB9BMM2_CICIN</name>